<evidence type="ECO:0000313" key="1">
    <source>
        <dbReference type="EMBL" id="CAD7697043.1"/>
    </source>
</evidence>
<protein>
    <submittedName>
        <fullName evidence="1">Uncharacterized protein</fullName>
    </submittedName>
</protein>
<dbReference type="Proteomes" id="UP000708148">
    <property type="component" value="Unassembled WGS sequence"/>
</dbReference>
<comment type="caution">
    <text evidence="1">The sequence shown here is derived from an EMBL/GenBank/DDBJ whole genome shotgun (WGS) entry which is preliminary data.</text>
</comment>
<evidence type="ECO:0000313" key="2">
    <source>
        <dbReference type="Proteomes" id="UP000708148"/>
    </source>
</evidence>
<proteinExistence type="predicted"/>
<gene>
    <name evidence="1" type="ORF">OSTQU699_LOCUS2404</name>
</gene>
<dbReference type="EMBL" id="CAJHUC010000596">
    <property type="protein sequence ID" value="CAD7697043.1"/>
    <property type="molecule type" value="Genomic_DNA"/>
</dbReference>
<dbReference type="AlphaFoldDB" id="A0A8S1ITR2"/>
<name>A0A8S1ITR2_9CHLO</name>
<accession>A0A8S1ITR2</accession>
<sequence length="155" mass="17385">MAYVQASRFCVHIGMQGNVCFCPCSPALSKTLLSLHYHRQTFLTISDLMDSGLCVCQALDFNQQIVGTALLEKRRKLTAASLPSYVNFHDDDAMKIFMTMTNRSMRFWLDRNLGYEQRAAVALAMTTALRKQKKLPASNPSSCVPKPCDACWPRG</sequence>
<organism evidence="1 2">
    <name type="scientific">Ostreobium quekettii</name>
    <dbReference type="NCBI Taxonomy" id="121088"/>
    <lineage>
        <taxon>Eukaryota</taxon>
        <taxon>Viridiplantae</taxon>
        <taxon>Chlorophyta</taxon>
        <taxon>core chlorophytes</taxon>
        <taxon>Ulvophyceae</taxon>
        <taxon>TCBD clade</taxon>
        <taxon>Bryopsidales</taxon>
        <taxon>Ostreobineae</taxon>
        <taxon>Ostreobiaceae</taxon>
        <taxon>Ostreobium</taxon>
    </lineage>
</organism>
<reference evidence="1" key="1">
    <citation type="submission" date="2020-12" db="EMBL/GenBank/DDBJ databases">
        <authorList>
            <person name="Iha C."/>
        </authorList>
    </citation>
    <scope>NUCLEOTIDE SEQUENCE</scope>
</reference>
<keyword evidence="2" id="KW-1185">Reference proteome</keyword>